<name>A0A9W6THD9_9STRA</name>
<dbReference type="Proteomes" id="UP001165083">
    <property type="component" value="Unassembled WGS sequence"/>
</dbReference>
<protein>
    <submittedName>
        <fullName evidence="1">Unnamed protein product</fullName>
    </submittedName>
</protein>
<dbReference type="EMBL" id="BSXW01000153">
    <property type="protein sequence ID" value="GMF13344.1"/>
    <property type="molecule type" value="Genomic_DNA"/>
</dbReference>
<keyword evidence="2" id="KW-1185">Reference proteome</keyword>
<evidence type="ECO:0000313" key="2">
    <source>
        <dbReference type="Proteomes" id="UP001165083"/>
    </source>
</evidence>
<sequence>MMQVLALVKGETSIISYIFRGSDCTSTNAIATRHCNLLINWIQRYTPQLQPQQLQNLKWSYQLHFSYESAATSSIDPDDAVDPARSRCSLGNCVTDDELSAVTQPRAKMTATARSLFIVDRCVGTGGNLENDRTDVLAIVNNQ</sequence>
<gene>
    <name evidence="1" type="ORF">Plil01_000382400</name>
</gene>
<dbReference type="AlphaFoldDB" id="A0A9W6THD9"/>
<organism evidence="1 2">
    <name type="scientific">Phytophthora lilii</name>
    <dbReference type="NCBI Taxonomy" id="2077276"/>
    <lineage>
        <taxon>Eukaryota</taxon>
        <taxon>Sar</taxon>
        <taxon>Stramenopiles</taxon>
        <taxon>Oomycota</taxon>
        <taxon>Peronosporomycetes</taxon>
        <taxon>Peronosporales</taxon>
        <taxon>Peronosporaceae</taxon>
        <taxon>Phytophthora</taxon>
    </lineage>
</organism>
<reference evidence="1" key="1">
    <citation type="submission" date="2023-04" db="EMBL/GenBank/DDBJ databases">
        <title>Phytophthora lilii NBRC 32176.</title>
        <authorList>
            <person name="Ichikawa N."/>
            <person name="Sato H."/>
            <person name="Tonouchi N."/>
        </authorList>
    </citation>
    <scope>NUCLEOTIDE SEQUENCE</scope>
    <source>
        <strain evidence="1">NBRC 32176</strain>
    </source>
</reference>
<accession>A0A9W6THD9</accession>
<comment type="caution">
    <text evidence="1">The sequence shown here is derived from an EMBL/GenBank/DDBJ whole genome shotgun (WGS) entry which is preliminary data.</text>
</comment>
<evidence type="ECO:0000313" key="1">
    <source>
        <dbReference type="EMBL" id="GMF13344.1"/>
    </source>
</evidence>
<proteinExistence type="predicted"/>